<gene>
    <name evidence="3" type="primary">EOG090X017N</name>
</gene>
<evidence type="ECO:0000256" key="1">
    <source>
        <dbReference type="SAM" id="MobiDB-lite"/>
    </source>
</evidence>
<feature type="compositionally biased region" description="Low complexity" evidence="1">
    <location>
        <begin position="542"/>
        <end position="556"/>
    </location>
</feature>
<feature type="compositionally biased region" description="Acidic residues" evidence="1">
    <location>
        <begin position="796"/>
        <end position="808"/>
    </location>
</feature>
<feature type="compositionally biased region" description="Basic and acidic residues" evidence="1">
    <location>
        <begin position="414"/>
        <end position="425"/>
    </location>
</feature>
<dbReference type="EMBL" id="LR022608">
    <property type="protein sequence ID" value="SVE92227.1"/>
    <property type="molecule type" value="mRNA"/>
</dbReference>
<feature type="compositionally biased region" description="Basic and acidic residues" evidence="1">
    <location>
        <begin position="196"/>
        <end position="209"/>
    </location>
</feature>
<sequence length="1078" mass="116187">MGRERNKTKDSTTFSKPKSKCKREKETILLETGKERASAASDAAVDNVPRQAAPTSTKTVYGFLDFTTIVSDTMMIFKPSKSGGNKGRAVGQRTASVVLNKSKPGGGGGGNTRPKIQADPPVLEASASVDLVQEETLIEEEEETSRGRASSVSGGGGGRIKPSRPRPIPSEVSIEGSMITFEEPSARPPLRSKTSLTERLKATRPKSDSPDSIGSGSVVSSYSLIKSHVDVSSRVDIRIGGLPKPVSGTSLGKQLPKQVEIRMEMNLGPATKPSISSSVQLPAGQSLVSKTVGTRIQNGMTTIHETSVIGTTIDGQYAHFVQSTSTVFQEPSATPTVLPPGRSGSVEVVTDLPSINSLTISVGKSAKVNEETSPKSSTAVQSTVAEDQAHFAALPSLESLFQSVNTPASQVDDESPKVEVEKAQEQEEEEEEQQQRKVEDLPQPESLQGRKKAPLVVVDDDQSSAVILKSSPPTTKAPSSAVNGNIERRAGLASPQRLRDNNTPRPQRAEDQRWRYSPTPKPKVAIQRTSAGSGSRFRDRLAAAAAAASAATTNNSPLRDESYDETNNQAQQEAADIPDPTEVITLRVQSITPEGYSNLYYEVATIKSPYIMRLGAIRNTRYVTLTRSYTRLITPTPPPASIATADPDNDNLPTDLEEEVLLDPSQPLPDPENILATTTPYENILKESSDTATLPAIIVAATEVEDEYTLRTVTETFSTTELTMKTSILPYLRGGSTSHMTLTQSYYITRVVVAVKTVPPEDLYQFIPSKTLTDISTNLQEAGSEHNVRLLPGELEFSENDEYSDQDDDGQRSEKRVPAPNDYQTDELSSIGQEFDIASVDRPAPQVDLEPSLVDPAAEFTTRASTPPLPNTFQVEPSIANGNAQQFPSQQQETPMLSPEQLQQLALFRFMNPYAAAGLPFGYPGLPGYGAGGNAGGQQVITTSKPVVRTVDVIRTETVPIWDGVKTIYSTITRTKGTTVVTETEYGTATIAAPVNPLFPQQQFTIVSSPVVTEVTTTSTELRIYRIIFRAQTTYTTVTSTTVFPTMVTTYVSSTIPIQPTAFPGGLFPGSYPFAAFG</sequence>
<dbReference type="AlphaFoldDB" id="A0A4Y7NI07"/>
<dbReference type="PANTHER" id="PTHR39072">
    <property type="entry name" value="RE48511P"/>
    <property type="match status" value="1"/>
</dbReference>
<dbReference type="InterPro" id="IPR031866">
    <property type="entry name" value="DUF4758"/>
</dbReference>
<feature type="region of interest" description="Disordered" evidence="1">
    <location>
        <begin position="795"/>
        <end position="826"/>
    </location>
</feature>
<feature type="region of interest" description="Disordered" evidence="1">
    <location>
        <begin position="404"/>
        <end position="576"/>
    </location>
</feature>
<protein>
    <submittedName>
        <fullName evidence="3">EOG090X017N</fullName>
    </submittedName>
</protein>
<feature type="compositionally biased region" description="Low complexity" evidence="1">
    <location>
        <begin position="469"/>
        <end position="481"/>
    </location>
</feature>
<organism evidence="3">
    <name type="scientific">Megafenestra aurita</name>
    <dbReference type="NCBI Taxonomy" id="2291010"/>
    <lineage>
        <taxon>Eukaryota</taxon>
        <taxon>Metazoa</taxon>
        <taxon>Ecdysozoa</taxon>
        <taxon>Arthropoda</taxon>
        <taxon>Crustacea</taxon>
        <taxon>Branchiopoda</taxon>
        <taxon>Diplostraca</taxon>
        <taxon>Cladocera</taxon>
        <taxon>Anomopoda</taxon>
        <taxon>Daphniidae</taxon>
        <taxon>Megafenestra</taxon>
    </lineage>
</organism>
<feature type="compositionally biased region" description="Basic and acidic residues" evidence="1">
    <location>
        <begin position="1"/>
        <end position="10"/>
    </location>
</feature>
<dbReference type="PANTHER" id="PTHR39072:SF3">
    <property type="entry name" value="RE48511P"/>
    <property type="match status" value="1"/>
</dbReference>
<name>A0A4Y7NI07_9CRUS</name>
<feature type="region of interest" description="Disordered" evidence="1">
    <location>
        <begin position="1"/>
        <end position="25"/>
    </location>
</feature>
<reference evidence="3" key="1">
    <citation type="submission" date="2018-08" db="EMBL/GenBank/DDBJ databases">
        <authorList>
            <person name="Cornetti L."/>
        </authorList>
    </citation>
    <scope>NUCLEOTIDE SEQUENCE</scope>
    <source>
        <strain evidence="3">CH-H-2</strain>
    </source>
</reference>
<feature type="domain" description="DUF4758" evidence="2">
    <location>
        <begin position="266"/>
        <end position="325"/>
    </location>
</feature>
<accession>A0A4Y7NI07</accession>
<evidence type="ECO:0000259" key="2">
    <source>
        <dbReference type="Pfam" id="PF15950"/>
    </source>
</evidence>
<evidence type="ECO:0000313" key="3">
    <source>
        <dbReference type="EMBL" id="SVE92227.1"/>
    </source>
</evidence>
<dbReference type="Pfam" id="PF15950">
    <property type="entry name" value="DUF4758"/>
    <property type="match status" value="1"/>
</dbReference>
<feature type="region of interest" description="Disordered" evidence="1">
    <location>
        <begin position="137"/>
        <end position="217"/>
    </location>
</feature>
<feature type="compositionally biased region" description="Basic and acidic residues" evidence="1">
    <location>
        <begin position="497"/>
        <end position="514"/>
    </location>
</feature>
<feature type="region of interest" description="Disordered" evidence="1">
    <location>
        <begin position="99"/>
        <end position="118"/>
    </location>
</feature>
<proteinExistence type="evidence at transcript level"/>